<name>L1M9W4_9CORY</name>
<evidence type="ECO:0000256" key="1">
    <source>
        <dbReference type="ARBA" id="ARBA00000073"/>
    </source>
</evidence>
<dbReference type="GO" id="GO:0009982">
    <property type="term" value="F:pseudouridine synthase activity"/>
    <property type="evidence" value="ECO:0007669"/>
    <property type="project" value="InterPro"/>
</dbReference>
<dbReference type="Pfam" id="PF00849">
    <property type="entry name" value="PseudoU_synth_2"/>
    <property type="match status" value="1"/>
</dbReference>
<keyword evidence="6" id="KW-1185">Reference proteome</keyword>
<dbReference type="GO" id="GO:0000455">
    <property type="term" value="P:enzyme-directed rRNA pseudouridine synthesis"/>
    <property type="evidence" value="ECO:0007669"/>
    <property type="project" value="TreeGrafter"/>
</dbReference>
<dbReference type="GO" id="GO:0003723">
    <property type="term" value="F:RNA binding"/>
    <property type="evidence" value="ECO:0007669"/>
    <property type="project" value="InterPro"/>
</dbReference>
<dbReference type="EMBL" id="AMEM01000040">
    <property type="protein sequence ID" value="EKX88012.1"/>
    <property type="molecule type" value="Genomic_DNA"/>
</dbReference>
<dbReference type="GO" id="GO:0140098">
    <property type="term" value="F:catalytic activity, acting on RNA"/>
    <property type="evidence" value="ECO:0007669"/>
    <property type="project" value="UniProtKB-ARBA"/>
</dbReference>
<dbReference type="InterPro" id="IPR020103">
    <property type="entry name" value="PsdUridine_synth_cat_dom_sf"/>
</dbReference>
<protein>
    <recommendedName>
        <fullName evidence="2">RNA pseudouridylate synthase</fullName>
    </recommendedName>
    <alternativeName>
        <fullName evidence="3">RNA-uridine isomerase</fullName>
    </alternativeName>
</protein>
<evidence type="ECO:0000256" key="3">
    <source>
        <dbReference type="ARBA" id="ARBA00033164"/>
    </source>
</evidence>
<dbReference type="PANTHER" id="PTHR21600:SF84">
    <property type="entry name" value="PSEUDOURIDINE SYNTHASE RSUA_RLUA-LIKE DOMAIN-CONTAINING PROTEIN"/>
    <property type="match status" value="1"/>
</dbReference>
<proteinExistence type="predicted"/>
<dbReference type="PROSITE" id="PS01129">
    <property type="entry name" value="PSI_RLU"/>
    <property type="match status" value="1"/>
</dbReference>
<evidence type="ECO:0000313" key="5">
    <source>
        <dbReference type="EMBL" id="EKX88012.1"/>
    </source>
</evidence>
<dbReference type="eggNOG" id="COG0564">
    <property type="taxonomic scope" value="Bacteria"/>
</dbReference>
<dbReference type="Proteomes" id="UP000010445">
    <property type="component" value="Unassembled WGS sequence"/>
</dbReference>
<dbReference type="InterPro" id="IPR050188">
    <property type="entry name" value="RluA_PseudoU_synthase"/>
</dbReference>
<comment type="catalytic activity">
    <reaction evidence="1">
        <text>a uridine in RNA = a pseudouridine in RNA</text>
        <dbReference type="Rhea" id="RHEA:48348"/>
        <dbReference type="Rhea" id="RHEA-COMP:12068"/>
        <dbReference type="Rhea" id="RHEA-COMP:12069"/>
        <dbReference type="ChEBI" id="CHEBI:65314"/>
        <dbReference type="ChEBI" id="CHEBI:65315"/>
    </reaction>
</comment>
<evidence type="ECO:0000313" key="6">
    <source>
        <dbReference type="Proteomes" id="UP000010445"/>
    </source>
</evidence>
<dbReference type="HOGENOM" id="CLU_016902_0_0_11"/>
<sequence length="301" mass="34126">MQTQTHRHGDDNDAAIDARFAAREVVDLQGRPFSPEQLVTPGADVWFYRIPAPEPMVPYDCPTLYEDERLLVVDKPPFLSTLPRGRHITETALVRLRRQTGNHELSPAHRLDRLTSGVLIFTKTPGVRRAYQELFATRQTQKVYEAIAPLKLWDTPVVWEHRMEHKRGSLQTFITDGDPNARTELVSVSPLTQVEQAQCEKIYGPTEGELPPLGRYTLRPTTGRTHQLRVHMWLAGAPILGDPIYPVVLPENVEDYGRPLQLLARSLSFVDPFTESFHCFQSRRTQPISAIIEVTSCQSAS</sequence>
<feature type="domain" description="Pseudouridine synthase RsuA/RluA-like" evidence="4">
    <location>
        <begin position="70"/>
        <end position="232"/>
    </location>
</feature>
<dbReference type="SUPFAM" id="SSF55120">
    <property type="entry name" value="Pseudouridine synthase"/>
    <property type="match status" value="1"/>
</dbReference>
<accession>L1M9W4</accession>
<dbReference type="InterPro" id="IPR006224">
    <property type="entry name" value="PsdUridine_synth_RluA-like_CS"/>
</dbReference>
<dbReference type="PATRIC" id="fig|1035195.3.peg.2120"/>
<dbReference type="PANTHER" id="PTHR21600">
    <property type="entry name" value="MITOCHONDRIAL RNA PSEUDOURIDINE SYNTHASE"/>
    <property type="match status" value="1"/>
</dbReference>
<gene>
    <name evidence="5" type="ORF">HMPREF9997_02375</name>
</gene>
<dbReference type="InterPro" id="IPR006145">
    <property type="entry name" value="PsdUridine_synth_RsuA/RluA"/>
</dbReference>
<evidence type="ECO:0000259" key="4">
    <source>
        <dbReference type="Pfam" id="PF00849"/>
    </source>
</evidence>
<dbReference type="Gene3D" id="3.30.2350.10">
    <property type="entry name" value="Pseudouridine synthase"/>
    <property type="match status" value="1"/>
</dbReference>
<dbReference type="STRING" id="1035195.HMPREF9997_02375"/>
<evidence type="ECO:0000256" key="2">
    <source>
        <dbReference type="ARBA" id="ARBA00031870"/>
    </source>
</evidence>
<organism evidence="5 6">
    <name type="scientific">Corynebacterium durum F0235</name>
    <dbReference type="NCBI Taxonomy" id="1035195"/>
    <lineage>
        <taxon>Bacteria</taxon>
        <taxon>Bacillati</taxon>
        <taxon>Actinomycetota</taxon>
        <taxon>Actinomycetes</taxon>
        <taxon>Mycobacteriales</taxon>
        <taxon>Corynebacteriaceae</taxon>
        <taxon>Corynebacterium</taxon>
    </lineage>
</organism>
<comment type="caution">
    <text evidence="5">The sequence shown here is derived from an EMBL/GenBank/DDBJ whole genome shotgun (WGS) entry which is preliminary data.</text>
</comment>
<dbReference type="AlphaFoldDB" id="L1M9W4"/>
<reference evidence="5 6" key="1">
    <citation type="submission" date="2012-05" db="EMBL/GenBank/DDBJ databases">
        <authorList>
            <person name="Weinstock G."/>
            <person name="Sodergren E."/>
            <person name="Lobos E.A."/>
            <person name="Fulton L."/>
            <person name="Fulton R."/>
            <person name="Courtney L."/>
            <person name="Fronick C."/>
            <person name="O'Laughlin M."/>
            <person name="Godfrey J."/>
            <person name="Wilson R.M."/>
            <person name="Miner T."/>
            <person name="Farmer C."/>
            <person name="Delehaunty K."/>
            <person name="Cordes M."/>
            <person name="Minx P."/>
            <person name="Tomlinson C."/>
            <person name="Chen J."/>
            <person name="Wollam A."/>
            <person name="Pepin K.H."/>
            <person name="Bhonagiri V."/>
            <person name="Zhang X."/>
            <person name="Suruliraj S."/>
            <person name="Warren W."/>
            <person name="Mitreva M."/>
            <person name="Mardis E.R."/>
            <person name="Wilson R.K."/>
        </authorList>
    </citation>
    <scope>NUCLEOTIDE SEQUENCE [LARGE SCALE GENOMIC DNA]</scope>
    <source>
        <strain evidence="5 6">F0235</strain>
    </source>
</reference>